<evidence type="ECO:0000313" key="11">
    <source>
        <dbReference type="Proteomes" id="UP001161438"/>
    </source>
</evidence>
<proteinExistence type="inferred from homology"/>
<feature type="compositionally biased region" description="Basic and acidic residues" evidence="8">
    <location>
        <begin position="134"/>
        <end position="145"/>
    </location>
</feature>
<dbReference type="GO" id="GO:0005762">
    <property type="term" value="C:mitochondrial large ribosomal subunit"/>
    <property type="evidence" value="ECO:0007669"/>
    <property type="project" value="TreeGrafter"/>
</dbReference>
<evidence type="ECO:0000256" key="4">
    <source>
        <dbReference type="ARBA" id="ARBA00022980"/>
    </source>
</evidence>
<sequence length="289" mass="33197">MPLSSTSIMRINSMMKRGLATATAKATSTSPKIKVGILLSRIPIIKSELNDLEKHYYEYQSKLEKRLMWTFPAYFYFKKGTVAEHKFLSQQKGPISKKNGIWFPKGIPDIKHGRERSTKQEIKLSNDNTATSPTKDKEHGRDDVNRPVAPNDRITEADRSNDTKSLERQLSRTLYLLLKDKSGIWKFPNFDLSDELKPLHVHAEDELRLLGGDQMHTWSVSATPIGVLQNEENATAEFIVKSHILAGKFELMAQKNDTFKDYAWLTKDEINEYVPKEYFRSTEFLLADN</sequence>
<evidence type="ECO:0000256" key="1">
    <source>
        <dbReference type="ARBA" id="ARBA00004173"/>
    </source>
</evidence>
<dbReference type="GeneID" id="80920760"/>
<keyword evidence="6" id="KW-0687">Ribonucleoprotein</keyword>
<evidence type="ECO:0000256" key="8">
    <source>
        <dbReference type="SAM" id="MobiDB-lite"/>
    </source>
</evidence>
<keyword evidence="11" id="KW-1185">Reference proteome</keyword>
<dbReference type="InterPro" id="IPR033650">
    <property type="entry name" value="Ribosomal_mL46_NUDIX"/>
</dbReference>
<dbReference type="Proteomes" id="UP001161438">
    <property type="component" value="Chromosome 14"/>
</dbReference>
<organism evidence="10 11">
    <name type="scientific">Saccharomyces mikatae IFO 1815</name>
    <dbReference type="NCBI Taxonomy" id="226126"/>
    <lineage>
        <taxon>Eukaryota</taxon>
        <taxon>Fungi</taxon>
        <taxon>Dikarya</taxon>
        <taxon>Ascomycota</taxon>
        <taxon>Saccharomycotina</taxon>
        <taxon>Saccharomycetes</taxon>
        <taxon>Saccharomycetales</taxon>
        <taxon>Saccharomycetaceae</taxon>
        <taxon>Saccharomyces</taxon>
    </lineage>
</organism>
<feature type="compositionally biased region" description="Basic and acidic residues" evidence="8">
    <location>
        <begin position="153"/>
        <end position="163"/>
    </location>
</feature>
<dbReference type="PANTHER" id="PTHR13124">
    <property type="entry name" value="39S RIBOSOMAL PROTEIN L46, MITOCHONDRIAL PRECURSOR-RELATED"/>
    <property type="match status" value="1"/>
</dbReference>
<dbReference type="Gene3D" id="3.90.79.10">
    <property type="entry name" value="Nucleoside Triphosphate Pyrophosphohydrolase"/>
    <property type="match status" value="1"/>
</dbReference>
<protein>
    <recommendedName>
        <fullName evidence="7">Large ribosomal subunit protein mL46</fullName>
    </recommendedName>
</protein>
<keyword evidence="5" id="KW-0496">Mitochondrion</keyword>
<feature type="compositionally biased region" description="Basic and acidic residues" evidence="8">
    <location>
        <begin position="108"/>
        <end position="124"/>
    </location>
</feature>
<evidence type="ECO:0000256" key="6">
    <source>
        <dbReference type="ARBA" id="ARBA00023274"/>
    </source>
</evidence>
<accession>A0AA35IS25</accession>
<evidence type="ECO:0000256" key="7">
    <source>
        <dbReference type="ARBA" id="ARBA00035190"/>
    </source>
</evidence>
<evidence type="ECO:0000259" key="9">
    <source>
        <dbReference type="Pfam" id="PF11788"/>
    </source>
</evidence>
<name>A0AA35IS25_SACMI</name>
<dbReference type="AlphaFoldDB" id="A0AA35IS25"/>
<feature type="region of interest" description="Disordered" evidence="8">
    <location>
        <begin position="107"/>
        <end position="163"/>
    </location>
</feature>
<dbReference type="RefSeq" id="XP_056078992.1">
    <property type="nucleotide sequence ID" value="XM_056225145.1"/>
</dbReference>
<keyword evidence="4" id="KW-0689">Ribosomal protein</keyword>
<reference evidence="10" key="1">
    <citation type="submission" date="2022-10" db="EMBL/GenBank/DDBJ databases">
        <authorList>
            <person name="Byrne P K."/>
        </authorList>
    </citation>
    <scope>NUCLEOTIDE SEQUENCE</scope>
    <source>
        <strain evidence="10">IFO1815</strain>
    </source>
</reference>
<gene>
    <name evidence="10" type="primary">SMKI14G0810</name>
    <name evidence="10" type="ORF">SMKI_14G0810</name>
</gene>
<dbReference type="InterPro" id="IPR040008">
    <property type="entry name" value="Ribosomal_mL46"/>
</dbReference>
<dbReference type="CDD" id="cd04661">
    <property type="entry name" value="NUDIX_MRP_L46"/>
    <property type="match status" value="1"/>
</dbReference>
<keyword evidence="3" id="KW-0809">Transit peptide</keyword>
<dbReference type="Pfam" id="PF11788">
    <property type="entry name" value="MRP-L46"/>
    <property type="match status" value="1"/>
</dbReference>
<dbReference type="InterPro" id="IPR021757">
    <property type="entry name" value="Ribosomal_mL46_N"/>
</dbReference>
<evidence type="ECO:0000256" key="2">
    <source>
        <dbReference type="ARBA" id="ARBA00009070"/>
    </source>
</evidence>
<evidence type="ECO:0000256" key="5">
    <source>
        <dbReference type="ARBA" id="ARBA00023128"/>
    </source>
</evidence>
<comment type="subcellular location">
    <subcellularLocation>
        <location evidence="1">Mitochondrion</location>
    </subcellularLocation>
</comment>
<feature type="domain" description="Large ribosomal subunit protein mL46 N-terminal" evidence="9">
    <location>
        <begin position="31"/>
        <end position="158"/>
    </location>
</feature>
<evidence type="ECO:0000256" key="3">
    <source>
        <dbReference type="ARBA" id="ARBA00022946"/>
    </source>
</evidence>
<dbReference type="FunFam" id="3.90.79.10:FF:000081">
    <property type="entry name" value="54S ribosomal protein L17, mitochondrial"/>
    <property type="match status" value="1"/>
</dbReference>
<dbReference type="EMBL" id="OX365770">
    <property type="protein sequence ID" value="CAI4035872.1"/>
    <property type="molecule type" value="Genomic_DNA"/>
</dbReference>
<evidence type="ECO:0000313" key="10">
    <source>
        <dbReference type="EMBL" id="CAI4035872.1"/>
    </source>
</evidence>
<dbReference type="GO" id="GO:0003735">
    <property type="term" value="F:structural constituent of ribosome"/>
    <property type="evidence" value="ECO:0007669"/>
    <property type="project" value="InterPro"/>
</dbReference>
<dbReference type="PANTHER" id="PTHR13124:SF12">
    <property type="entry name" value="LARGE RIBOSOMAL SUBUNIT PROTEIN ML46"/>
    <property type="match status" value="1"/>
</dbReference>
<comment type="similarity">
    <text evidence="2">Belongs to the mitochondrion-specific ribosomal protein mL46 family.</text>
</comment>